<feature type="binding site" description="proximal binding residue" evidence="15">
    <location>
        <position position="90"/>
    </location>
    <ligand>
        <name>heme b</name>
        <dbReference type="ChEBI" id="CHEBI:60344"/>
    </ligand>
    <ligandPart>
        <name>Fe</name>
        <dbReference type="ChEBI" id="CHEBI:18248"/>
    </ligandPart>
</feature>
<protein>
    <recommendedName>
        <fullName evidence="15">Flavohemoprotein</fullName>
    </recommendedName>
    <alternativeName>
        <fullName evidence="15">Flavohemoglobin</fullName>
    </alternativeName>
    <alternativeName>
        <fullName evidence="15">Hemoglobin-like protein</fullName>
    </alternativeName>
    <alternativeName>
        <fullName evidence="15">Nitric oxide dioxygenase</fullName>
        <shortName evidence="15">NO oxygenase</shortName>
        <shortName evidence="15">NOD</shortName>
        <ecNumber evidence="15">1.14.12.17</ecNumber>
    </alternativeName>
</protein>
<keyword evidence="3 15" id="KW-0813">Transport</keyword>
<feature type="site" description="Influences the redox potential of the prosthetic heme and FAD groups" evidence="15">
    <location>
        <position position="89"/>
    </location>
</feature>
<comment type="cofactor">
    <cofactor evidence="15">
        <name>heme b</name>
        <dbReference type="ChEBI" id="CHEBI:60344"/>
    </cofactor>
    <text evidence="15">Binds 1 heme b (iron(II)-protoporphyrin IX) group per subunit.</text>
</comment>
<dbReference type="Proteomes" id="UP001275315">
    <property type="component" value="Unassembled WGS sequence"/>
</dbReference>
<keyword evidence="5 15" id="KW-0561">Oxygen transport</keyword>
<evidence type="ECO:0000256" key="14">
    <source>
        <dbReference type="ARBA" id="ARBA00049433"/>
    </source>
</evidence>
<dbReference type="InterPro" id="IPR000971">
    <property type="entry name" value="Globin"/>
</dbReference>
<dbReference type="InterPro" id="IPR023950">
    <property type="entry name" value="Hmp"/>
</dbReference>
<dbReference type="InterPro" id="IPR017938">
    <property type="entry name" value="Riboflavin_synthase-like_b-brl"/>
</dbReference>
<feature type="binding site" evidence="15">
    <location>
        <begin position="212"/>
        <end position="215"/>
    </location>
    <ligand>
        <name>FAD</name>
        <dbReference type="ChEBI" id="CHEBI:57692"/>
    </ligand>
</feature>
<feature type="binding site" evidence="15">
    <location>
        <begin position="399"/>
        <end position="402"/>
    </location>
    <ligand>
        <name>FAD</name>
        <dbReference type="ChEBI" id="CHEBI:57692"/>
    </ligand>
</feature>
<evidence type="ECO:0000256" key="6">
    <source>
        <dbReference type="ARBA" id="ARBA00022630"/>
    </source>
</evidence>
<dbReference type="HAMAP" id="MF_01252">
    <property type="entry name" value="Hmp"/>
    <property type="match status" value="1"/>
</dbReference>
<comment type="catalytic activity">
    <reaction evidence="13 15">
        <text>2 nitric oxide + NADH + 2 O2 = 2 nitrate + NAD(+) + H(+)</text>
        <dbReference type="Rhea" id="RHEA:19469"/>
        <dbReference type="ChEBI" id="CHEBI:15378"/>
        <dbReference type="ChEBI" id="CHEBI:15379"/>
        <dbReference type="ChEBI" id="CHEBI:16480"/>
        <dbReference type="ChEBI" id="CHEBI:17632"/>
        <dbReference type="ChEBI" id="CHEBI:57540"/>
        <dbReference type="ChEBI" id="CHEBI:57945"/>
        <dbReference type="EC" id="1.14.12.17"/>
    </reaction>
</comment>
<keyword evidence="15" id="KW-0216">Detoxification</keyword>
<feature type="domain" description="Globin" evidence="16">
    <location>
        <begin position="5"/>
        <end position="144"/>
    </location>
</feature>
<gene>
    <name evidence="18" type="primary">hmpA</name>
    <name evidence="15" type="synonym">hmp</name>
    <name evidence="18" type="ORF">RWD45_02165</name>
</gene>
<feature type="active site" description="Charge relay system" evidence="15">
    <location>
        <position position="143"/>
    </location>
</feature>
<dbReference type="InterPro" id="IPR039261">
    <property type="entry name" value="FNR_nucleotide-bd"/>
</dbReference>
<evidence type="ECO:0000256" key="9">
    <source>
        <dbReference type="ARBA" id="ARBA00022857"/>
    </source>
</evidence>
<evidence type="ECO:0000256" key="7">
    <source>
        <dbReference type="ARBA" id="ARBA00022723"/>
    </source>
</evidence>
<keyword evidence="19" id="KW-1185">Reference proteome</keyword>
<evidence type="ECO:0000256" key="8">
    <source>
        <dbReference type="ARBA" id="ARBA00022827"/>
    </source>
</evidence>
<feature type="active site" description="Charge relay system" evidence="15">
    <location>
        <position position="100"/>
    </location>
</feature>
<comment type="catalytic activity">
    <reaction evidence="14 15">
        <text>2 nitric oxide + NADPH + 2 O2 = 2 nitrate + NADP(+) + H(+)</text>
        <dbReference type="Rhea" id="RHEA:19465"/>
        <dbReference type="ChEBI" id="CHEBI:15378"/>
        <dbReference type="ChEBI" id="CHEBI:15379"/>
        <dbReference type="ChEBI" id="CHEBI:16480"/>
        <dbReference type="ChEBI" id="CHEBI:17632"/>
        <dbReference type="ChEBI" id="CHEBI:57783"/>
        <dbReference type="ChEBI" id="CHEBI:58349"/>
        <dbReference type="EC" id="1.14.12.17"/>
    </reaction>
</comment>
<comment type="domain">
    <text evidence="15">Consists of two distinct domains; an N-terminal heme-containing oxygen-binding domain and a C-terminal reductase domain with binding sites for FAD and NAD(P)H.</text>
</comment>
<evidence type="ECO:0000256" key="5">
    <source>
        <dbReference type="ARBA" id="ARBA00022621"/>
    </source>
</evidence>
<keyword evidence="6 15" id="KW-0285">Flavoprotein</keyword>
<keyword evidence="4 15" id="KW-0349">Heme</keyword>
<feature type="site" description="Involved in heme-bound ligand stabilization and O-O bond activation" evidence="15">
    <location>
        <position position="34"/>
    </location>
</feature>
<comment type="caution">
    <text evidence="18">The sequence shown here is derived from an EMBL/GenBank/DDBJ whole genome shotgun (WGS) entry which is preliminary data.</text>
</comment>
<feature type="domain" description="FAD-binding FR-type" evidence="17">
    <location>
        <begin position="158"/>
        <end position="269"/>
    </location>
</feature>
<name>A0ABU5CQA0_9BACI</name>
<comment type="similarity">
    <text evidence="2 15">Belongs to the globin family. Two-domain flavohemoproteins subfamily.</text>
</comment>
<dbReference type="CDD" id="cd06184">
    <property type="entry name" value="flavohem_like_fad_nad_binding"/>
    <property type="match status" value="1"/>
</dbReference>
<dbReference type="CDD" id="cd14777">
    <property type="entry name" value="Yhb1-globin-like"/>
    <property type="match status" value="1"/>
</dbReference>
<evidence type="ECO:0000313" key="18">
    <source>
        <dbReference type="EMBL" id="MDY0407633.1"/>
    </source>
</evidence>
<evidence type="ECO:0000256" key="11">
    <source>
        <dbReference type="ARBA" id="ARBA00023004"/>
    </source>
</evidence>
<keyword evidence="7 15" id="KW-0479">Metal-binding</keyword>
<dbReference type="SUPFAM" id="SSF63380">
    <property type="entry name" value="Riboflavin synthase domain-like"/>
    <property type="match status" value="1"/>
</dbReference>
<evidence type="ECO:0000256" key="13">
    <source>
        <dbReference type="ARBA" id="ARBA00048649"/>
    </source>
</evidence>
<keyword evidence="12 15" id="KW-0520">NAD</keyword>
<evidence type="ECO:0000256" key="2">
    <source>
        <dbReference type="ARBA" id="ARBA00008414"/>
    </source>
</evidence>
<evidence type="ECO:0000259" key="16">
    <source>
        <dbReference type="PROSITE" id="PS01033"/>
    </source>
</evidence>
<dbReference type="InterPro" id="IPR001433">
    <property type="entry name" value="OxRdtase_FAD/NAD-bd"/>
</dbReference>
<feature type="region of interest" description="Reductase" evidence="15">
    <location>
        <begin position="155"/>
        <end position="410"/>
    </location>
</feature>
<dbReference type="Gene3D" id="1.10.490.10">
    <property type="entry name" value="Globins"/>
    <property type="match status" value="1"/>
</dbReference>
<dbReference type="Pfam" id="PF00042">
    <property type="entry name" value="Globin"/>
    <property type="match status" value="1"/>
</dbReference>
<feature type="binding site" evidence="15">
    <location>
        <begin position="281"/>
        <end position="286"/>
    </location>
    <ligand>
        <name>NADP(+)</name>
        <dbReference type="ChEBI" id="CHEBI:58349"/>
    </ligand>
</feature>
<dbReference type="SUPFAM" id="SSF46458">
    <property type="entry name" value="Globin-like"/>
    <property type="match status" value="1"/>
</dbReference>
<dbReference type="Gene3D" id="2.40.30.10">
    <property type="entry name" value="Translation factors"/>
    <property type="match status" value="1"/>
</dbReference>
<dbReference type="InterPro" id="IPR008333">
    <property type="entry name" value="Cbr1-like_FAD-bd_dom"/>
</dbReference>
<dbReference type="PANTHER" id="PTHR43396:SF3">
    <property type="entry name" value="FLAVOHEMOPROTEIN"/>
    <property type="match status" value="1"/>
</dbReference>
<proteinExistence type="inferred from homology"/>
<comment type="function">
    <text evidence="15">Is involved in NO detoxification in an aerobic process, termed nitric oxide dioxygenase (NOD) reaction that utilizes O(2) and NAD(P)H to convert NO to nitrate, which protects the bacterium from various noxious nitrogen compounds. Therefore, plays a central role in the inducible response to nitrosative stress.</text>
</comment>
<evidence type="ECO:0000256" key="1">
    <source>
        <dbReference type="ARBA" id="ARBA00006401"/>
    </source>
</evidence>
<evidence type="ECO:0000259" key="17">
    <source>
        <dbReference type="PROSITE" id="PS51384"/>
    </source>
</evidence>
<dbReference type="Pfam" id="PF00970">
    <property type="entry name" value="FAD_binding_6"/>
    <property type="match status" value="1"/>
</dbReference>
<evidence type="ECO:0000256" key="12">
    <source>
        <dbReference type="ARBA" id="ARBA00023027"/>
    </source>
</evidence>
<dbReference type="Pfam" id="PF00175">
    <property type="entry name" value="NAD_binding_1"/>
    <property type="match status" value="1"/>
</dbReference>
<sequence length="410" mass="45793">MATTTLLDEQTINIVKSTVPILEKRGDEITSCFYKLMFQNHPELKNIFNQTNQRKGDQSKALANTVYAAAAHIDQLETILPAIQPITQKHRSLNIKPEHYPIVGKHLLLAMQEVLGEDVANDDVIGAWGKAYQEIANAFITVEKGLYQKATNVVGGWEGFRDFKVAKKVVESDVITSFYLEPADEEPFSSFEAGQYITVKANIPGESYTHLRQYSLSCAPGEGMYRISVKREDAIGNNPAGIVSNYLHSHLEEGSILPISAPAGDFIVDNETKPLILISGGVGLTPMMSMLETVTKSQPNREVIFIHATRNGKFHAMKEHVKAITNKHSQVTAYTIYDNPLEADKDYDKQGFIDYEWLTNVVPTNDASFYFCGPKGFMQAIYRHLKAFHVAEENIHFEFFGPAQEIATAN</sequence>
<dbReference type="GO" id="GO:0008941">
    <property type="term" value="F:nitric oxide dioxygenase NAD(P)H activity"/>
    <property type="evidence" value="ECO:0007669"/>
    <property type="project" value="UniProtKB-EC"/>
</dbReference>
<dbReference type="NCBIfam" id="NF009805">
    <property type="entry name" value="PRK13289.1"/>
    <property type="match status" value="1"/>
</dbReference>
<dbReference type="InterPro" id="IPR012292">
    <property type="entry name" value="Globin/Proto"/>
</dbReference>
<dbReference type="PRINTS" id="PR00410">
    <property type="entry name" value="PHEHYDRXLASE"/>
</dbReference>
<organism evidence="18 19">
    <name type="scientific">Paracerasibacillus soli</name>
    <dbReference type="NCBI Taxonomy" id="480284"/>
    <lineage>
        <taxon>Bacteria</taxon>
        <taxon>Bacillati</taxon>
        <taxon>Bacillota</taxon>
        <taxon>Bacilli</taxon>
        <taxon>Bacillales</taxon>
        <taxon>Bacillaceae</taxon>
        <taxon>Paracerasibacillus</taxon>
    </lineage>
</organism>
<comment type="cofactor">
    <cofactor evidence="15">
        <name>FAD</name>
        <dbReference type="ChEBI" id="CHEBI:57692"/>
    </cofactor>
    <text evidence="15">Binds 1 FAD per subunit.</text>
</comment>
<evidence type="ECO:0000313" key="19">
    <source>
        <dbReference type="Proteomes" id="UP001275315"/>
    </source>
</evidence>
<dbReference type="Gene3D" id="3.40.50.80">
    <property type="entry name" value="Nucleotide-binding domain of ferredoxin-NADP reductase (FNR) module"/>
    <property type="match status" value="1"/>
</dbReference>
<keyword evidence="8 15" id="KW-0274">FAD</keyword>
<keyword evidence="10 15" id="KW-0560">Oxidoreductase</keyword>
<feature type="site" description="Influences the redox potential of the prosthetic heme and FAD groups" evidence="15">
    <location>
        <position position="398"/>
    </location>
</feature>
<reference evidence="18 19" key="1">
    <citation type="submission" date="2023-10" db="EMBL/GenBank/DDBJ databases">
        <title>Virgibacillus soli CC-YMP-6 genome.</title>
        <authorList>
            <person name="Miliotis G."/>
            <person name="Sengupta P."/>
            <person name="Hameed A."/>
            <person name="Chuvochina M."/>
            <person name="Mcdonagh F."/>
            <person name="Simpson A.C."/>
            <person name="Singh N.K."/>
            <person name="Rekha P.D."/>
            <person name="Raman K."/>
            <person name="Hugenholtz P."/>
            <person name="Venkateswaran K."/>
        </authorList>
    </citation>
    <scope>NUCLEOTIDE SEQUENCE [LARGE SCALE GENOMIC DNA]</scope>
    <source>
        <strain evidence="18 19">CC-YMP-6</strain>
    </source>
</reference>
<dbReference type="EMBL" id="JAWDIQ010000001">
    <property type="protein sequence ID" value="MDY0407633.1"/>
    <property type="molecule type" value="Genomic_DNA"/>
</dbReference>
<dbReference type="PANTHER" id="PTHR43396">
    <property type="entry name" value="FLAVOHEMOPROTEIN"/>
    <property type="match status" value="1"/>
</dbReference>
<evidence type="ECO:0000256" key="3">
    <source>
        <dbReference type="ARBA" id="ARBA00022448"/>
    </source>
</evidence>
<comment type="similarity">
    <text evidence="1 15">In the C-terminal section; belongs to the flavoprotein pyridine nucleotide cytochrome reductase family.</text>
</comment>
<evidence type="ECO:0000256" key="10">
    <source>
        <dbReference type="ARBA" id="ARBA00023002"/>
    </source>
</evidence>
<dbReference type="PROSITE" id="PS01033">
    <property type="entry name" value="GLOBIN"/>
    <property type="match status" value="1"/>
</dbReference>
<dbReference type="RefSeq" id="WP_320378431.1">
    <property type="nucleotide sequence ID" value="NZ_JAWDIQ010000001.1"/>
</dbReference>
<dbReference type="PROSITE" id="PS51384">
    <property type="entry name" value="FAD_FR"/>
    <property type="match status" value="1"/>
</dbReference>
<dbReference type="InterPro" id="IPR017927">
    <property type="entry name" value="FAD-bd_FR_type"/>
</dbReference>
<dbReference type="InterPro" id="IPR009050">
    <property type="entry name" value="Globin-like_sf"/>
</dbReference>
<evidence type="ECO:0000256" key="4">
    <source>
        <dbReference type="ARBA" id="ARBA00022617"/>
    </source>
</evidence>
<accession>A0ABU5CQA0</accession>
<dbReference type="EC" id="1.14.12.17" evidence="15"/>
<keyword evidence="11 15" id="KW-0408">Iron</keyword>
<dbReference type="SUPFAM" id="SSF52343">
    <property type="entry name" value="Ferredoxin reductase-like, C-terminal NADP-linked domain"/>
    <property type="match status" value="1"/>
</dbReference>
<keyword evidence="9 15" id="KW-0521">NADP</keyword>
<evidence type="ECO:0000256" key="15">
    <source>
        <dbReference type="HAMAP-Rule" id="MF_01252"/>
    </source>
</evidence>
<feature type="binding site" evidence="15">
    <location>
        <position position="196"/>
    </location>
    <ligand>
        <name>FAD</name>
        <dbReference type="ChEBI" id="CHEBI:57692"/>
    </ligand>
</feature>